<dbReference type="EMBL" id="MSFL01000016">
    <property type="protein sequence ID" value="PWY79221.1"/>
    <property type="molecule type" value="Genomic_DNA"/>
</dbReference>
<dbReference type="GeneID" id="37065695"/>
<protein>
    <submittedName>
        <fullName evidence="2">Uncharacterized protein</fullName>
    </submittedName>
</protein>
<dbReference type="Proteomes" id="UP000247233">
    <property type="component" value="Unassembled WGS sequence"/>
</dbReference>
<evidence type="ECO:0000313" key="2">
    <source>
        <dbReference type="EMBL" id="PWY79221.1"/>
    </source>
</evidence>
<dbReference type="AlphaFoldDB" id="A0A317W0U3"/>
<accession>A0A317W0U3</accession>
<feature type="region of interest" description="Disordered" evidence="1">
    <location>
        <begin position="38"/>
        <end position="58"/>
    </location>
</feature>
<dbReference type="VEuPathDB" id="FungiDB:BO70DRAFT_362983"/>
<dbReference type="RefSeq" id="XP_025398441.1">
    <property type="nucleotide sequence ID" value="XM_025543458.1"/>
</dbReference>
<keyword evidence="3" id="KW-1185">Reference proteome</keyword>
<gene>
    <name evidence="2" type="ORF">BO70DRAFT_362983</name>
</gene>
<name>A0A317W0U3_9EURO</name>
<proteinExistence type="predicted"/>
<organism evidence="2 3">
    <name type="scientific">Aspergillus heteromorphus CBS 117.55</name>
    <dbReference type="NCBI Taxonomy" id="1448321"/>
    <lineage>
        <taxon>Eukaryota</taxon>
        <taxon>Fungi</taxon>
        <taxon>Dikarya</taxon>
        <taxon>Ascomycota</taxon>
        <taxon>Pezizomycotina</taxon>
        <taxon>Eurotiomycetes</taxon>
        <taxon>Eurotiomycetidae</taxon>
        <taxon>Eurotiales</taxon>
        <taxon>Aspergillaceae</taxon>
        <taxon>Aspergillus</taxon>
        <taxon>Aspergillus subgen. Circumdati</taxon>
    </lineage>
</organism>
<reference evidence="2 3" key="1">
    <citation type="submission" date="2016-12" db="EMBL/GenBank/DDBJ databases">
        <title>The genomes of Aspergillus section Nigri reveals drivers in fungal speciation.</title>
        <authorList>
            <consortium name="DOE Joint Genome Institute"/>
            <person name="Vesth T.C."/>
            <person name="Nybo J."/>
            <person name="Theobald S."/>
            <person name="Brandl J."/>
            <person name="Frisvad J.C."/>
            <person name="Nielsen K.F."/>
            <person name="Lyhne E.K."/>
            <person name="Kogle M.E."/>
            <person name="Kuo A."/>
            <person name="Riley R."/>
            <person name="Clum A."/>
            <person name="Nolan M."/>
            <person name="Lipzen A."/>
            <person name="Salamov A."/>
            <person name="Henrissat B."/>
            <person name="Wiebenga A."/>
            <person name="De Vries R.P."/>
            <person name="Grigoriev I.V."/>
            <person name="Mortensen U.H."/>
            <person name="Andersen M.R."/>
            <person name="Baker S.E."/>
        </authorList>
    </citation>
    <scope>NUCLEOTIDE SEQUENCE [LARGE SCALE GENOMIC DNA]</scope>
    <source>
        <strain evidence="2 3">CBS 117.55</strain>
    </source>
</reference>
<evidence type="ECO:0000313" key="3">
    <source>
        <dbReference type="Proteomes" id="UP000247233"/>
    </source>
</evidence>
<evidence type="ECO:0000256" key="1">
    <source>
        <dbReference type="SAM" id="MobiDB-lite"/>
    </source>
</evidence>
<feature type="compositionally biased region" description="Polar residues" evidence="1">
    <location>
        <begin position="38"/>
        <end position="56"/>
    </location>
</feature>
<comment type="caution">
    <text evidence="2">The sequence shown here is derived from an EMBL/GenBank/DDBJ whole genome shotgun (WGS) entry which is preliminary data.</text>
</comment>
<sequence>MHLPSYHTFPPTYPTLYIESISNPSPSIIPLTHSLTYRTKSTQPNPTQPSKSQIPTPKSYFHYHQPFIRLSESQPGPFN</sequence>